<gene>
    <name evidence="1" type="ORF">CLV99_0885</name>
</gene>
<organism evidence="1 2">
    <name type="scientific">Sphingobacterium yanglingense</name>
    <dbReference type="NCBI Taxonomy" id="1437280"/>
    <lineage>
        <taxon>Bacteria</taxon>
        <taxon>Pseudomonadati</taxon>
        <taxon>Bacteroidota</taxon>
        <taxon>Sphingobacteriia</taxon>
        <taxon>Sphingobacteriales</taxon>
        <taxon>Sphingobacteriaceae</taxon>
        <taxon>Sphingobacterium</taxon>
    </lineage>
</organism>
<protein>
    <submittedName>
        <fullName evidence="1">Uncharacterized protein</fullName>
    </submittedName>
</protein>
<keyword evidence="2" id="KW-1185">Reference proteome</keyword>
<proteinExistence type="predicted"/>
<dbReference type="Proteomes" id="UP000295292">
    <property type="component" value="Unassembled WGS sequence"/>
</dbReference>
<dbReference type="AlphaFoldDB" id="A0A4R6WL12"/>
<name>A0A4R6WL12_9SPHI</name>
<dbReference type="RefSeq" id="WP_133583241.1">
    <property type="nucleotide sequence ID" value="NZ_SNYV01000011.1"/>
</dbReference>
<dbReference type="OrthoDB" id="675334at2"/>
<accession>A0A4R6WL12</accession>
<dbReference type="EMBL" id="SNYV01000011">
    <property type="protein sequence ID" value="TDQ79448.1"/>
    <property type="molecule type" value="Genomic_DNA"/>
</dbReference>
<evidence type="ECO:0000313" key="1">
    <source>
        <dbReference type="EMBL" id="TDQ79448.1"/>
    </source>
</evidence>
<sequence>MSYDIALFRIETKVKEEISTDEDFFDDTNNLLPFTEQQYLNLRQRLLSYDYVLAEETDTGLHFNHEDEDFGEALLTRQALYFSVAWNEDAIFEVGMVASEFTDTGEYAKYDFQNGGWEIWD</sequence>
<evidence type="ECO:0000313" key="2">
    <source>
        <dbReference type="Proteomes" id="UP000295292"/>
    </source>
</evidence>
<comment type="caution">
    <text evidence="1">The sequence shown here is derived from an EMBL/GenBank/DDBJ whole genome shotgun (WGS) entry which is preliminary data.</text>
</comment>
<reference evidence="1 2" key="1">
    <citation type="submission" date="2019-03" db="EMBL/GenBank/DDBJ databases">
        <title>Genomic Encyclopedia of Archaeal and Bacterial Type Strains, Phase II (KMG-II): from individual species to whole genera.</title>
        <authorList>
            <person name="Goeker M."/>
        </authorList>
    </citation>
    <scope>NUCLEOTIDE SEQUENCE [LARGE SCALE GENOMIC DNA]</scope>
    <source>
        <strain evidence="1 2">DSM 28353</strain>
    </source>
</reference>